<dbReference type="STRING" id="1802164.A3H51_02785"/>
<organism evidence="7 8">
    <name type="scientific">Candidatus Spechtbacteria bacterium RIFCSPLOWO2_02_FULL_38_8</name>
    <dbReference type="NCBI Taxonomy" id="1802164"/>
    <lineage>
        <taxon>Bacteria</taxon>
        <taxon>Candidatus Spechtiibacteriota</taxon>
    </lineage>
</organism>
<evidence type="ECO:0000256" key="1">
    <source>
        <dbReference type="ARBA" id="ARBA00009943"/>
    </source>
</evidence>
<dbReference type="EMBL" id="MHOJ01000045">
    <property type="protein sequence ID" value="OGZ61319.1"/>
    <property type="molecule type" value="Genomic_DNA"/>
</dbReference>
<name>A0A1G2HG06_9BACT</name>
<dbReference type="PANTHER" id="PTHR36174:SF1">
    <property type="entry name" value="LIPID II:GLYCINE GLYCYLTRANSFERASE"/>
    <property type="match status" value="1"/>
</dbReference>
<dbReference type="GO" id="GO:0016755">
    <property type="term" value="F:aminoacyltransferase activity"/>
    <property type="evidence" value="ECO:0007669"/>
    <property type="project" value="InterPro"/>
</dbReference>
<keyword evidence="2" id="KW-0808">Transferase</keyword>
<proteinExistence type="inferred from homology"/>
<evidence type="ECO:0000256" key="3">
    <source>
        <dbReference type="ARBA" id="ARBA00022960"/>
    </source>
</evidence>
<dbReference type="InterPro" id="IPR050644">
    <property type="entry name" value="PG_Glycine_Bridge_Synth"/>
</dbReference>
<comment type="similarity">
    <text evidence="1">Belongs to the FemABX family.</text>
</comment>
<accession>A0A1G2HG06</accession>
<evidence type="ECO:0000256" key="2">
    <source>
        <dbReference type="ARBA" id="ARBA00022679"/>
    </source>
</evidence>
<evidence type="ECO:0000256" key="4">
    <source>
        <dbReference type="ARBA" id="ARBA00022984"/>
    </source>
</evidence>
<evidence type="ECO:0000256" key="6">
    <source>
        <dbReference type="ARBA" id="ARBA00023316"/>
    </source>
</evidence>
<evidence type="ECO:0000256" key="5">
    <source>
        <dbReference type="ARBA" id="ARBA00023315"/>
    </source>
</evidence>
<evidence type="ECO:0008006" key="9">
    <source>
        <dbReference type="Google" id="ProtNLM"/>
    </source>
</evidence>
<dbReference type="Pfam" id="PF02388">
    <property type="entry name" value="FemAB"/>
    <property type="match status" value="1"/>
</dbReference>
<dbReference type="GO" id="GO:0008360">
    <property type="term" value="P:regulation of cell shape"/>
    <property type="evidence" value="ECO:0007669"/>
    <property type="project" value="UniProtKB-KW"/>
</dbReference>
<dbReference type="Gene3D" id="3.40.630.30">
    <property type="match status" value="2"/>
</dbReference>
<keyword evidence="5" id="KW-0012">Acyltransferase</keyword>
<keyword evidence="3" id="KW-0133">Cell shape</keyword>
<gene>
    <name evidence="7" type="ORF">A3H51_02785</name>
</gene>
<keyword evidence="6" id="KW-0961">Cell wall biogenesis/degradation</keyword>
<dbReference type="PROSITE" id="PS51191">
    <property type="entry name" value="FEMABX"/>
    <property type="match status" value="1"/>
</dbReference>
<dbReference type="InterPro" id="IPR003447">
    <property type="entry name" value="FEMABX"/>
</dbReference>
<dbReference type="InterPro" id="IPR016181">
    <property type="entry name" value="Acyl_CoA_acyltransferase"/>
</dbReference>
<dbReference type="PANTHER" id="PTHR36174">
    <property type="entry name" value="LIPID II:GLYCINE GLYCYLTRANSFERASE"/>
    <property type="match status" value="1"/>
</dbReference>
<sequence length="352" mass="41673">MSNTIELKIYEIKEKQVWENFVTSQLNYSFLHSWAWGEFNKNMGDKIWRLGVYEENQLIAAVLLIKVHAKRGNFLFVPHGPIFASSKKIINYQLSILNELTEEFKRLAQEEKTSFIRISPLLENTDKNLEIFKKLGYRSAPIYMHAETTWELELDKTEEELLYEMRKNTRNLVRRAEREGVKIVSGNNHEYINTFVKLYKETASRHSFVPFSKRYLENEISAFNQEENCEAKIYLTKYQNEYTAGAVIVFYGDSAYYHHGASSAKYKKIPAPYLIQWQAIREAKQQGRKYYNFWGIATDEENKKHPWYGLTLFKKGFGGFRKDHLHAQDLVASPLYWTSYVIDKMRMWRRGV</sequence>
<dbReference type="GO" id="GO:0009252">
    <property type="term" value="P:peptidoglycan biosynthetic process"/>
    <property type="evidence" value="ECO:0007669"/>
    <property type="project" value="UniProtKB-KW"/>
</dbReference>
<reference evidence="7 8" key="1">
    <citation type="journal article" date="2016" name="Nat. Commun.">
        <title>Thousands of microbial genomes shed light on interconnected biogeochemical processes in an aquifer system.</title>
        <authorList>
            <person name="Anantharaman K."/>
            <person name="Brown C.T."/>
            <person name="Hug L.A."/>
            <person name="Sharon I."/>
            <person name="Castelle C.J."/>
            <person name="Probst A.J."/>
            <person name="Thomas B.C."/>
            <person name="Singh A."/>
            <person name="Wilkins M.J."/>
            <person name="Karaoz U."/>
            <person name="Brodie E.L."/>
            <person name="Williams K.H."/>
            <person name="Hubbard S.S."/>
            <person name="Banfield J.F."/>
        </authorList>
    </citation>
    <scope>NUCLEOTIDE SEQUENCE [LARGE SCALE GENOMIC DNA]</scope>
</reference>
<comment type="caution">
    <text evidence="7">The sequence shown here is derived from an EMBL/GenBank/DDBJ whole genome shotgun (WGS) entry which is preliminary data.</text>
</comment>
<evidence type="ECO:0000313" key="8">
    <source>
        <dbReference type="Proteomes" id="UP000178509"/>
    </source>
</evidence>
<protein>
    <recommendedName>
        <fullName evidence="9">BioF2-like acetyltransferase domain-containing protein</fullName>
    </recommendedName>
</protein>
<dbReference type="SUPFAM" id="SSF55729">
    <property type="entry name" value="Acyl-CoA N-acyltransferases (Nat)"/>
    <property type="match status" value="2"/>
</dbReference>
<dbReference type="Proteomes" id="UP000178509">
    <property type="component" value="Unassembled WGS sequence"/>
</dbReference>
<evidence type="ECO:0000313" key="7">
    <source>
        <dbReference type="EMBL" id="OGZ61319.1"/>
    </source>
</evidence>
<keyword evidence="4" id="KW-0573">Peptidoglycan synthesis</keyword>
<dbReference type="GO" id="GO:0071555">
    <property type="term" value="P:cell wall organization"/>
    <property type="evidence" value="ECO:0007669"/>
    <property type="project" value="UniProtKB-KW"/>
</dbReference>
<dbReference type="AlphaFoldDB" id="A0A1G2HG06"/>